<dbReference type="PANTHER" id="PTHR21301">
    <property type="entry name" value="REVERSE TRANSCRIPTASE"/>
    <property type="match status" value="1"/>
</dbReference>
<evidence type="ECO:0000313" key="3">
    <source>
        <dbReference type="EMBL" id="CAF3874720.1"/>
    </source>
</evidence>
<feature type="region of interest" description="Disordered" evidence="1">
    <location>
        <begin position="55"/>
        <end position="118"/>
    </location>
</feature>
<name>A0A819FTS6_9BILA</name>
<feature type="domain" description="Reverse transcriptase" evidence="2">
    <location>
        <begin position="687"/>
        <end position="937"/>
    </location>
</feature>
<dbReference type="InterPro" id="IPR000477">
    <property type="entry name" value="RT_dom"/>
</dbReference>
<accession>A0A819FTS6</accession>
<gene>
    <name evidence="3" type="ORF">OXD698_LOCUS22558</name>
</gene>
<feature type="compositionally biased region" description="Low complexity" evidence="1">
    <location>
        <begin position="55"/>
        <end position="93"/>
    </location>
</feature>
<evidence type="ECO:0000256" key="1">
    <source>
        <dbReference type="SAM" id="MobiDB-lite"/>
    </source>
</evidence>
<feature type="region of interest" description="Disordered" evidence="1">
    <location>
        <begin position="185"/>
        <end position="227"/>
    </location>
</feature>
<proteinExistence type="predicted"/>
<dbReference type="PROSITE" id="PS50878">
    <property type="entry name" value="RT_POL"/>
    <property type="match status" value="1"/>
</dbReference>
<sequence length="1132" mass="132097">MSNDNDEIMRRFQALRGVQQHVPSDITASSIPVLTHEQQQRSLSQPIQQRLPLSQLEQQQQQRRLPFSQPEQRNQQQQQHQKEQQQQQQQQKQQKPKKKTSRGNRKLQRFRTKLRKRGLSHETIATLINNYNTSEQGNNDEQSTVSNMDVEQLISTRNHVENENIQRTTTTTKRKREIRPTTGVTTSMSQMSLSHLPTKRQRSTTTRNNVTSKKKTDNNPTVSDNKPKYLKVPDQIFKDMLSKALVGEQNIIELLLDTPEKLQFVRTYTHLLNNVFYLKLEQNFWEHYNTVCMSEDIWSVPMIKDMAKQNNLCRFKFKTKIQLERHYTLIVKRLREAENKLDQHKQQPMNRSFNMNKLSAILTAFVQQGQHKLSKEFERKKLILQYDANDHRLVKAFYHLKPTENQIRSAKIIWQAVKDKLQAEEDVAILKQRIYAKRLPSSFSILDHSIDPMENMLKQPAINQDKRAALSFRRLKTIAQFKYDMMVLTISTAEETIRSHTNIIANEKKKLIESANGQIPIPKSLIELMNAIAARQSNMVQRSQLILQQKLSVFDDAPMGFFNNCTSSSNQQAKEFFTDVNNLLRRLYTTPLSPKLFTRAQYEYRLVKSTRRKIKKSNVIIRPTDKSKVLHLGSATDYQKKALQYMHETNAYREITSGINPCDEHLQKVLAVIDPMLKNGEINLKLWKQSMRPHINTTELAYLYTIPKPHKIGTPPRPIVSSIKAAATGVSHFLDLLLRPIFDRVAKETTYINGIEFVRHMESYRDSGRLLPTTLFVTFDVSNLYTMIPRDGAILALQKFLAKHAENRRIHGMTIDTITKLARLVLDTNSFLFENKYYQQIRGGAMGSPFTMTLANIYMLEWEQPLVEYQKPHNQLYGRYIDDVFMTTNLSFDQIKSQLDMANNRDHNIKISYSIGSTVEFLDVLVENKVGQLRTTVFHKPAAEPYILPFASDHPRHIHRSTVKSQLIRATRLCSHVEDFDQERLNIEFTLLLNGYPPKFISYHFKQFFQKNNVMTLMEQLDGGVYRELHRELLMQPTRREKQKQSIGLNSDAQQNNNPRDIRIYFTFESGPMLKFPRELKKLWKQHYIDNTSAMKNVNLKIGTRNNKNLNRLFVKKKPPKTMLASINTVAT</sequence>
<evidence type="ECO:0000259" key="2">
    <source>
        <dbReference type="PROSITE" id="PS50878"/>
    </source>
</evidence>
<dbReference type="EMBL" id="CAJOAZ010001935">
    <property type="protein sequence ID" value="CAF3874720.1"/>
    <property type="molecule type" value="Genomic_DNA"/>
</dbReference>
<protein>
    <recommendedName>
        <fullName evidence="2">Reverse transcriptase domain-containing protein</fullName>
    </recommendedName>
</protein>
<dbReference type="PANTHER" id="PTHR21301:SF10">
    <property type="entry name" value="REVERSE TRANSCRIPTASE DOMAIN-CONTAINING PROTEIN"/>
    <property type="match status" value="1"/>
</dbReference>
<dbReference type="Proteomes" id="UP000663844">
    <property type="component" value="Unassembled WGS sequence"/>
</dbReference>
<organism evidence="3 4">
    <name type="scientific">Adineta steineri</name>
    <dbReference type="NCBI Taxonomy" id="433720"/>
    <lineage>
        <taxon>Eukaryota</taxon>
        <taxon>Metazoa</taxon>
        <taxon>Spiralia</taxon>
        <taxon>Gnathifera</taxon>
        <taxon>Rotifera</taxon>
        <taxon>Eurotatoria</taxon>
        <taxon>Bdelloidea</taxon>
        <taxon>Adinetida</taxon>
        <taxon>Adinetidae</taxon>
        <taxon>Adineta</taxon>
    </lineage>
</organism>
<feature type="compositionally biased region" description="Basic residues" evidence="1">
    <location>
        <begin position="94"/>
        <end position="118"/>
    </location>
</feature>
<comment type="caution">
    <text evidence="3">The sequence shown here is derived from an EMBL/GenBank/DDBJ whole genome shotgun (WGS) entry which is preliminary data.</text>
</comment>
<evidence type="ECO:0000313" key="4">
    <source>
        <dbReference type="Proteomes" id="UP000663844"/>
    </source>
</evidence>
<feature type="compositionally biased region" description="Polar residues" evidence="1">
    <location>
        <begin position="185"/>
        <end position="195"/>
    </location>
</feature>
<dbReference type="Pfam" id="PF26215">
    <property type="entry name" value="HTH_animal"/>
    <property type="match status" value="1"/>
</dbReference>
<dbReference type="AlphaFoldDB" id="A0A819FTS6"/>
<dbReference type="InterPro" id="IPR058912">
    <property type="entry name" value="HTH_animal"/>
</dbReference>
<reference evidence="3" key="1">
    <citation type="submission" date="2021-02" db="EMBL/GenBank/DDBJ databases">
        <authorList>
            <person name="Nowell W R."/>
        </authorList>
    </citation>
    <scope>NUCLEOTIDE SEQUENCE</scope>
</reference>